<gene>
    <name evidence="1" type="ORF">BU24DRAFT_425721</name>
</gene>
<organism evidence="1 2">
    <name type="scientific">Aaosphaeria arxii CBS 175.79</name>
    <dbReference type="NCBI Taxonomy" id="1450172"/>
    <lineage>
        <taxon>Eukaryota</taxon>
        <taxon>Fungi</taxon>
        <taxon>Dikarya</taxon>
        <taxon>Ascomycota</taxon>
        <taxon>Pezizomycotina</taxon>
        <taxon>Dothideomycetes</taxon>
        <taxon>Pleosporomycetidae</taxon>
        <taxon>Pleosporales</taxon>
        <taxon>Pleosporales incertae sedis</taxon>
        <taxon>Aaosphaeria</taxon>
    </lineage>
</organism>
<dbReference type="AlphaFoldDB" id="A0A6A5XGA6"/>
<dbReference type="GeneID" id="54286204"/>
<protein>
    <submittedName>
        <fullName evidence="1">Uncharacterized protein</fullName>
    </submittedName>
</protein>
<evidence type="ECO:0000313" key="2">
    <source>
        <dbReference type="Proteomes" id="UP000799778"/>
    </source>
</evidence>
<reference evidence="1" key="1">
    <citation type="journal article" date="2020" name="Stud. Mycol.">
        <title>101 Dothideomycetes genomes: a test case for predicting lifestyles and emergence of pathogens.</title>
        <authorList>
            <person name="Haridas S."/>
            <person name="Albert R."/>
            <person name="Binder M."/>
            <person name="Bloem J."/>
            <person name="Labutti K."/>
            <person name="Salamov A."/>
            <person name="Andreopoulos B."/>
            <person name="Baker S."/>
            <person name="Barry K."/>
            <person name="Bills G."/>
            <person name="Bluhm B."/>
            <person name="Cannon C."/>
            <person name="Castanera R."/>
            <person name="Culley D."/>
            <person name="Daum C."/>
            <person name="Ezra D."/>
            <person name="Gonzalez J."/>
            <person name="Henrissat B."/>
            <person name="Kuo A."/>
            <person name="Liang C."/>
            <person name="Lipzen A."/>
            <person name="Lutzoni F."/>
            <person name="Magnuson J."/>
            <person name="Mondo S."/>
            <person name="Nolan M."/>
            <person name="Ohm R."/>
            <person name="Pangilinan J."/>
            <person name="Park H.-J."/>
            <person name="Ramirez L."/>
            <person name="Alfaro M."/>
            <person name="Sun H."/>
            <person name="Tritt A."/>
            <person name="Yoshinaga Y."/>
            <person name="Zwiers L.-H."/>
            <person name="Turgeon B."/>
            <person name="Goodwin S."/>
            <person name="Spatafora J."/>
            <person name="Crous P."/>
            <person name="Grigoriev I."/>
        </authorList>
    </citation>
    <scope>NUCLEOTIDE SEQUENCE</scope>
    <source>
        <strain evidence="1">CBS 175.79</strain>
    </source>
</reference>
<evidence type="ECO:0000313" key="1">
    <source>
        <dbReference type="EMBL" id="KAF2011889.1"/>
    </source>
</evidence>
<sequence>MGGWVTVGLGVCGIVGGASFHGGIPGIVLVGMLAGRTVITTAEWLGSKVGIWATGAVRLWMTTGAGSFWAGSRTIRVWKTVTVSVETTGVD</sequence>
<dbReference type="Proteomes" id="UP000799778">
    <property type="component" value="Unassembled WGS sequence"/>
</dbReference>
<dbReference type="EMBL" id="ML978073">
    <property type="protein sequence ID" value="KAF2011889.1"/>
    <property type="molecule type" value="Genomic_DNA"/>
</dbReference>
<keyword evidence="2" id="KW-1185">Reference proteome</keyword>
<dbReference type="RefSeq" id="XP_033380228.1">
    <property type="nucleotide sequence ID" value="XM_033528807.1"/>
</dbReference>
<feature type="non-terminal residue" evidence="1">
    <location>
        <position position="1"/>
    </location>
</feature>
<name>A0A6A5XGA6_9PLEO</name>
<accession>A0A6A5XGA6</accession>
<proteinExistence type="predicted"/>